<dbReference type="AlphaFoldDB" id="A0A5J4ZRR5"/>
<feature type="region of interest" description="Disordered" evidence="1">
    <location>
        <begin position="85"/>
        <end position="144"/>
    </location>
</feature>
<dbReference type="EMBL" id="CM018048">
    <property type="protein sequence ID" value="KAA8521533.1"/>
    <property type="molecule type" value="Genomic_DNA"/>
</dbReference>
<dbReference type="Proteomes" id="UP000325577">
    <property type="component" value="Linkage Group LG5"/>
</dbReference>
<feature type="region of interest" description="Disordered" evidence="1">
    <location>
        <begin position="160"/>
        <end position="195"/>
    </location>
</feature>
<dbReference type="InterPro" id="IPR044522">
    <property type="entry name" value="TSO1-like"/>
</dbReference>
<feature type="compositionally biased region" description="Basic and acidic residues" evidence="1">
    <location>
        <begin position="180"/>
        <end position="195"/>
    </location>
</feature>
<evidence type="ECO:0000256" key="1">
    <source>
        <dbReference type="SAM" id="MobiDB-lite"/>
    </source>
</evidence>
<feature type="compositionally biased region" description="Polar residues" evidence="1">
    <location>
        <begin position="160"/>
        <end position="179"/>
    </location>
</feature>
<dbReference type="PANTHER" id="PTHR46159">
    <property type="entry name" value="PROTEIN TESMIN/TSO1-LIKE CXC 2"/>
    <property type="match status" value="1"/>
</dbReference>
<dbReference type="GO" id="GO:0003700">
    <property type="term" value="F:DNA-binding transcription factor activity"/>
    <property type="evidence" value="ECO:0007669"/>
    <property type="project" value="InterPro"/>
</dbReference>
<proteinExistence type="predicted"/>
<gene>
    <name evidence="2" type="ORF">F0562_012206</name>
</gene>
<sequence>MDSPKTDKITSTTIATTTTSSSDSVAIQDSPIFSYISNLSPIKPVKAAPVAPGFLGLNSPPIVFTSPHVNPIRERNYLKRLQYPESSSAELSLQDDRDQKIASGPDISGKFNTQSNSGLTPCTEKEVDNKGPMEDKAGSPSGCVDEYLTDAVEVESANLTLKQSDDGPQSLNSFTNSKESISEHGNKNDIRKDEDNPVAFPTILERAEEDLQGKSSFYNIKTVDIDGKQGSGEIPSCFCPNIDSNLSTGRTYEEQYCDHSLAQHAGAGCKDGLDLTSQFQPDSLEIIREHEDCQETSASVSNEPAGNMILIDPEVSQHHRGIRRRCLQFEEGQQNIIANSPGSWKSSNNVTGSRSPAYSHRLGGFRIILYGNKCNFRWQANG</sequence>
<accession>A0A5J4ZRR5</accession>
<keyword evidence="3" id="KW-1185">Reference proteome</keyword>
<name>A0A5J4ZRR5_9ASTE</name>
<reference evidence="2 3" key="1">
    <citation type="submission" date="2019-09" db="EMBL/GenBank/DDBJ databases">
        <title>A chromosome-level genome assembly of the Chinese tupelo Nyssa sinensis.</title>
        <authorList>
            <person name="Yang X."/>
            <person name="Kang M."/>
            <person name="Yang Y."/>
            <person name="Xiong H."/>
            <person name="Wang M."/>
            <person name="Zhang Z."/>
            <person name="Wang Z."/>
            <person name="Wu H."/>
            <person name="Ma T."/>
            <person name="Liu J."/>
            <person name="Xi Z."/>
        </authorList>
    </citation>
    <scope>NUCLEOTIDE SEQUENCE [LARGE SCALE GENOMIC DNA]</scope>
    <source>
        <strain evidence="2">J267</strain>
        <tissue evidence="2">Leaf</tissue>
    </source>
</reference>
<feature type="compositionally biased region" description="Basic and acidic residues" evidence="1">
    <location>
        <begin position="123"/>
        <end position="137"/>
    </location>
</feature>
<protein>
    <submittedName>
        <fullName evidence="2">Uncharacterized protein</fullName>
    </submittedName>
</protein>
<feature type="compositionally biased region" description="Polar residues" evidence="1">
    <location>
        <begin position="110"/>
        <end position="120"/>
    </location>
</feature>
<evidence type="ECO:0000313" key="3">
    <source>
        <dbReference type="Proteomes" id="UP000325577"/>
    </source>
</evidence>
<dbReference type="PANTHER" id="PTHR46159:SF6">
    <property type="entry name" value="OS12G0605300 PROTEIN"/>
    <property type="match status" value="1"/>
</dbReference>
<evidence type="ECO:0000313" key="2">
    <source>
        <dbReference type="EMBL" id="KAA8521533.1"/>
    </source>
</evidence>
<organism evidence="2 3">
    <name type="scientific">Nyssa sinensis</name>
    <dbReference type="NCBI Taxonomy" id="561372"/>
    <lineage>
        <taxon>Eukaryota</taxon>
        <taxon>Viridiplantae</taxon>
        <taxon>Streptophyta</taxon>
        <taxon>Embryophyta</taxon>
        <taxon>Tracheophyta</taxon>
        <taxon>Spermatophyta</taxon>
        <taxon>Magnoliopsida</taxon>
        <taxon>eudicotyledons</taxon>
        <taxon>Gunneridae</taxon>
        <taxon>Pentapetalae</taxon>
        <taxon>asterids</taxon>
        <taxon>Cornales</taxon>
        <taxon>Nyssaceae</taxon>
        <taxon>Nyssa</taxon>
    </lineage>
</organism>
<dbReference type="OrthoDB" id="1652415at2759"/>